<evidence type="ECO:0000313" key="2">
    <source>
        <dbReference type="EMBL" id="CAF1745553.1"/>
    </source>
</evidence>
<name>A0A816IU03_BRANA</name>
<proteinExistence type="predicted"/>
<dbReference type="AlphaFoldDB" id="A0A816IU03"/>
<reference evidence="2" key="1">
    <citation type="submission" date="2021-01" db="EMBL/GenBank/DDBJ databases">
        <authorList>
            <consortium name="Genoscope - CEA"/>
            <person name="William W."/>
        </authorList>
    </citation>
    <scope>NUCLEOTIDE SEQUENCE</scope>
</reference>
<gene>
    <name evidence="2" type="ORF">DARMORV10_C09P35890.1</name>
</gene>
<feature type="compositionally biased region" description="Basic and acidic residues" evidence="1">
    <location>
        <begin position="11"/>
        <end position="23"/>
    </location>
</feature>
<dbReference type="EMBL" id="HG994373">
    <property type="protein sequence ID" value="CAF1745553.1"/>
    <property type="molecule type" value="Genomic_DNA"/>
</dbReference>
<evidence type="ECO:0000256" key="1">
    <source>
        <dbReference type="SAM" id="MobiDB-lite"/>
    </source>
</evidence>
<feature type="compositionally biased region" description="Polar residues" evidence="1">
    <location>
        <begin position="43"/>
        <end position="55"/>
    </location>
</feature>
<organism evidence="2">
    <name type="scientific">Brassica napus</name>
    <name type="common">Rape</name>
    <dbReference type="NCBI Taxonomy" id="3708"/>
    <lineage>
        <taxon>Eukaryota</taxon>
        <taxon>Viridiplantae</taxon>
        <taxon>Streptophyta</taxon>
        <taxon>Embryophyta</taxon>
        <taxon>Tracheophyta</taxon>
        <taxon>Spermatophyta</taxon>
        <taxon>Magnoliopsida</taxon>
        <taxon>eudicotyledons</taxon>
        <taxon>Gunneridae</taxon>
        <taxon>Pentapetalae</taxon>
        <taxon>rosids</taxon>
        <taxon>malvids</taxon>
        <taxon>Brassicales</taxon>
        <taxon>Brassicaceae</taxon>
        <taxon>Brassiceae</taxon>
        <taxon>Brassica</taxon>
    </lineage>
</organism>
<accession>A0A816IU03</accession>
<protein>
    <submittedName>
        <fullName evidence="2">(rape) hypothetical protein</fullName>
    </submittedName>
</protein>
<feature type="region of interest" description="Disordered" evidence="1">
    <location>
        <begin position="1"/>
        <end position="55"/>
    </location>
</feature>
<dbReference type="Proteomes" id="UP001295469">
    <property type="component" value="Chromosome C09"/>
</dbReference>
<sequence length="55" mass="6320">MNHFFLRQRQARREGHQAETDKTHRGRSIKIQEASWGPPPKESSVSTADINFLTA</sequence>